<evidence type="ECO:0000313" key="2">
    <source>
        <dbReference type="Proteomes" id="UP001169764"/>
    </source>
</evidence>
<sequence>MAAVAPLPSTTSRLDAMSLRVIALSRNDALIDRFARTAIGRTLVSLRVLPKLRSLADQRLEILRRFCVLVRLGDGHAVLLKDALADVGYSQKQITQVERILRDERVEKEGAIDTSSA</sequence>
<comment type="caution">
    <text evidence="1">The sequence shown here is derived from an EMBL/GenBank/DDBJ whole genome shotgun (WGS) entry which is preliminary data.</text>
</comment>
<evidence type="ECO:0000313" key="1">
    <source>
        <dbReference type="EMBL" id="MDO6414191.1"/>
    </source>
</evidence>
<keyword evidence="2" id="KW-1185">Reference proteome</keyword>
<dbReference type="EMBL" id="JAUOTP010000003">
    <property type="protein sequence ID" value="MDO6414191.1"/>
    <property type="molecule type" value="Genomic_DNA"/>
</dbReference>
<accession>A0ABT8Y793</accession>
<name>A0ABT8Y793_9SPHN</name>
<gene>
    <name evidence="1" type="ORF">Q4F19_07340</name>
</gene>
<protein>
    <submittedName>
        <fullName evidence="1">Uncharacterized protein</fullName>
    </submittedName>
</protein>
<organism evidence="1 2">
    <name type="scientific">Sphingomonas natans</name>
    <dbReference type="NCBI Taxonomy" id="3063330"/>
    <lineage>
        <taxon>Bacteria</taxon>
        <taxon>Pseudomonadati</taxon>
        <taxon>Pseudomonadota</taxon>
        <taxon>Alphaproteobacteria</taxon>
        <taxon>Sphingomonadales</taxon>
        <taxon>Sphingomonadaceae</taxon>
        <taxon>Sphingomonas</taxon>
    </lineage>
</organism>
<dbReference type="Proteomes" id="UP001169764">
    <property type="component" value="Unassembled WGS sequence"/>
</dbReference>
<reference evidence="1" key="1">
    <citation type="submission" date="2023-07" db="EMBL/GenBank/DDBJ databases">
        <authorList>
            <person name="Kim M."/>
        </authorList>
    </citation>
    <scope>NUCLEOTIDE SEQUENCE</scope>
    <source>
        <strain evidence="1">BIUV-7</strain>
    </source>
</reference>
<dbReference type="RefSeq" id="WP_303541207.1">
    <property type="nucleotide sequence ID" value="NZ_JAUOTP010000003.1"/>
</dbReference>
<proteinExistence type="predicted"/>